<dbReference type="OrthoDB" id="4179687at2759"/>
<accession>A0A6A6ZXH2</accession>
<dbReference type="SUPFAM" id="SSF54593">
    <property type="entry name" value="Glyoxalase/Bleomycin resistance protein/Dihydroxybiphenyl dioxygenase"/>
    <property type="match status" value="1"/>
</dbReference>
<sequence>MAIMQTEDAKKRREYLEKQGLAKVIFKHDHGDVVCTQYHPKGVKGGMMPELDSHTPGPDNAAPLRTRFSPWHACGSDYQAYRSGMQRAGHLGLVGCVLRLQPGDADHEAAARQWEELFGVARSRDLLAFTNARLGFVPGREGQPEGLASITVGVSGRDKLDAIVDRARAAGVWAEGRITMCGVNWHLISTGYGAGKGML</sequence>
<proteinExistence type="predicted"/>
<evidence type="ECO:0000313" key="2">
    <source>
        <dbReference type="Proteomes" id="UP000799424"/>
    </source>
</evidence>
<keyword evidence="2" id="KW-1185">Reference proteome</keyword>
<organism evidence="1 2">
    <name type="scientific">Ophiobolus disseminans</name>
    <dbReference type="NCBI Taxonomy" id="1469910"/>
    <lineage>
        <taxon>Eukaryota</taxon>
        <taxon>Fungi</taxon>
        <taxon>Dikarya</taxon>
        <taxon>Ascomycota</taxon>
        <taxon>Pezizomycotina</taxon>
        <taxon>Dothideomycetes</taxon>
        <taxon>Pleosporomycetidae</taxon>
        <taxon>Pleosporales</taxon>
        <taxon>Pleosporineae</taxon>
        <taxon>Phaeosphaeriaceae</taxon>
        <taxon>Ophiobolus</taxon>
    </lineage>
</organism>
<name>A0A6A6ZXH2_9PLEO</name>
<dbReference type="AlphaFoldDB" id="A0A6A6ZXH2"/>
<reference evidence="1" key="1">
    <citation type="journal article" date="2020" name="Stud. Mycol.">
        <title>101 Dothideomycetes genomes: a test case for predicting lifestyles and emergence of pathogens.</title>
        <authorList>
            <person name="Haridas S."/>
            <person name="Albert R."/>
            <person name="Binder M."/>
            <person name="Bloem J."/>
            <person name="Labutti K."/>
            <person name="Salamov A."/>
            <person name="Andreopoulos B."/>
            <person name="Baker S."/>
            <person name="Barry K."/>
            <person name="Bills G."/>
            <person name="Bluhm B."/>
            <person name="Cannon C."/>
            <person name="Castanera R."/>
            <person name="Culley D."/>
            <person name="Daum C."/>
            <person name="Ezra D."/>
            <person name="Gonzalez J."/>
            <person name="Henrissat B."/>
            <person name="Kuo A."/>
            <person name="Liang C."/>
            <person name="Lipzen A."/>
            <person name="Lutzoni F."/>
            <person name="Magnuson J."/>
            <person name="Mondo S."/>
            <person name="Nolan M."/>
            <person name="Ohm R."/>
            <person name="Pangilinan J."/>
            <person name="Park H.-J."/>
            <person name="Ramirez L."/>
            <person name="Alfaro M."/>
            <person name="Sun H."/>
            <person name="Tritt A."/>
            <person name="Yoshinaga Y."/>
            <person name="Zwiers L.-H."/>
            <person name="Turgeon B."/>
            <person name="Goodwin S."/>
            <person name="Spatafora J."/>
            <person name="Crous P."/>
            <person name="Grigoriev I."/>
        </authorList>
    </citation>
    <scope>NUCLEOTIDE SEQUENCE</scope>
    <source>
        <strain evidence="1">CBS 113818</strain>
    </source>
</reference>
<dbReference type="Proteomes" id="UP000799424">
    <property type="component" value="Unassembled WGS sequence"/>
</dbReference>
<dbReference type="EMBL" id="MU006228">
    <property type="protein sequence ID" value="KAF2825194.1"/>
    <property type="molecule type" value="Genomic_DNA"/>
</dbReference>
<gene>
    <name evidence="1" type="ORF">CC86DRAFT_370945</name>
</gene>
<protein>
    <submittedName>
        <fullName evidence="1">Uncharacterized protein</fullName>
    </submittedName>
</protein>
<dbReference type="InterPro" id="IPR029068">
    <property type="entry name" value="Glyas_Bleomycin-R_OHBP_Dase"/>
</dbReference>
<evidence type="ECO:0000313" key="1">
    <source>
        <dbReference type="EMBL" id="KAF2825194.1"/>
    </source>
</evidence>